<organism evidence="1 2">
    <name type="scientific">Nonomuraea salmonea</name>
    <dbReference type="NCBI Taxonomy" id="46181"/>
    <lineage>
        <taxon>Bacteria</taxon>
        <taxon>Bacillati</taxon>
        <taxon>Actinomycetota</taxon>
        <taxon>Actinomycetes</taxon>
        <taxon>Streptosporangiales</taxon>
        <taxon>Streptosporangiaceae</taxon>
        <taxon>Nonomuraea</taxon>
    </lineage>
</organism>
<gene>
    <name evidence="1" type="ORF">ACFFR3_46745</name>
</gene>
<evidence type="ECO:0000313" key="1">
    <source>
        <dbReference type="EMBL" id="MFB9477037.1"/>
    </source>
</evidence>
<dbReference type="EMBL" id="JBHMCF010000058">
    <property type="protein sequence ID" value="MFB9477037.1"/>
    <property type="molecule type" value="Genomic_DNA"/>
</dbReference>
<evidence type="ECO:0000313" key="2">
    <source>
        <dbReference type="Proteomes" id="UP001589568"/>
    </source>
</evidence>
<accession>A0ABV5P3E7</accession>
<protein>
    <recommendedName>
        <fullName evidence="3">AraC family transcriptional regulator</fullName>
    </recommendedName>
</protein>
<dbReference type="RefSeq" id="WP_345394456.1">
    <property type="nucleotide sequence ID" value="NZ_BAAAXS010000001.1"/>
</dbReference>
<name>A0ABV5P3E7_9ACTN</name>
<dbReference type="Proteomes" id="UP001589568">
    <property type="component" value="Unassembled WGS sequence"/>
</dbReference>
<proteinExistence type="predicted"/>
<evidence type="ECO:0008006" key="3">
    <source>
        <dbReference type="Google" id="ProtNLM"/>
    </source>
</evidence>
<reference evidence="1 2" key="1">
    <citation type="submission" date="2024-09" db="EMBL/GenBank/DDBJ databases">
        <authorList>
            <person name="Sun Q."/>
            <person name="Mori K."/>
        </authorList>
    </citation>
    <scope>NUCLEOTIDE SEQUENCE [LARGE SCALE GENOMIC DNA]</scope>
    <source>
        <strain evidence="1 2">JCM 3324</strain>
    </source>
</reference>
<comment type="caution">
    <text evidence="1">The sequence shown here is derived from an EMBL/GenBank/DDBJ whole genome shotgun (WGS) entry which is preliminary data.</text>
</comment>
<sequence length="125" mass="13104">MDSESLAAAGLLAALGRASEILAELRHPFVRSAPFSYFFPPAGARVGTALTLPDGRELRFEVSILAAGGAFHVEGGVAAEDEGLLTLPRKSVPGIHDGLAVFEDYAGEVAAPASRFIEQLLEEIV</sequence>
<keyword evidence="2" id="KW-1185">Reference proteome</keyword>